<sequence length="223" mass="25937">MNFNDNMAIDDDIYANMTICNPKTSTGTQQSGGSNCGRSFSRWAAVCLGLLCILLLGLVAWMTIRHTAEKEEFLARNKFLAEDRNQSIINQRDLQNRVTDLENRWKKFHKLFHSTSPRTWNKSRKYCQDRGGDLVVIRNKWEHMLLNERRLDGWLGLTDQGQDGTWKWVDGSPLTLQFWNSGKPGIRNGRNDCVVLHSNQQHPEHTWSYYDCSENHYVVCEKN</sequence>
<dbReference type="Ensembl" id="ENSDCDT00010011909.1">
    <property type="protein sequence ID" value="ENSDCDP00010011384.1"/>
    <property type="gene ID" value="ENSDCDG00010005052.1"/>
</dbReference>
<dbReference type="InterPro" id="IPR001304">
    <property type="entry name" value="C-type_lectin-like"/>
</dbReference>
<dbReference type="Pfam" id="PF00059">
    <property type="entry name" value="Lectin_C"/>
    <property type="match status" value="1"/>
</dbReference>
<dbReference type="InterPro" id="IPR052309">
    <property type="entry name" value="C-type_Lectin_Domain_Fam1"/>
</dbReference>
<dbReference type="Proteomes" id="UP000694580">
    <property type="component" value="Chromosome 9"/>
</dbReference>
<organism evidence="6 7">
    <name type="scientific">Denticeps clupeoides</name>
    <name type="common">denticle herring</name>
    <dbReference type="NCBI Taxonomy" id="299321"/>
    <lineage>
        <taxon>Eukaryota</taxon>
        <taxon>Metazoa</taxon>
        <taxon>Chordata</taxon>
        <taxon>Craniata</taxon>
        <taxon>Vertebrata</taxon>
        <taxon>Euteleostomi</taxon>
        <taxon>Actinopterygii</taxon>
        <taxon>Neopterygii</taxon>
        <taxon>Teleostei</taxon>
        <taxon>Clupei</taxon>
        <taxon>Clupeiformes</taxon>
        <taxon>Denticipitoidei</taxon>
        <taxon>Denticipitidae</taxon>
        <taxon>Denticeps</taxon>
    </lineage>
</organism>
<dbReference type="PROSITE" id="PS50041">
    <property type="entry name" value="C_TYPE_LECTIN_2"/>
    <property type="match status" value="1"/>
</dbReference>
<dbReference type="PANTHER" id="PTHR46490">
    <property type="entry name" value="C-TYPE LECTIN DOMAIN FAMILY 12 MEMBER A-RELATED"/>
    <property type="match status" value="1"/>
</dbReference>
<evidence type="ECO:0000256" key="4">
    <source>
        <dbReference type="SAM" id="Phobius"/>
    </source>
</evidence>
<keyword evidence="7" id="KW-1185">Reference proteome</keyword>
<evidence type="ECO:0000313" key="6">
    <source>
        <dbReference type="Ensembl" id="ENSDCDP00010011384.1"/>
    </source>
</evidence>
<reference evidence="6 7" key="1">
    <citation type="submission" date="2020-06" db="EMBL/GenBank/DDBJ databases">
        <authorList>
            <consortium name="Wellcome Sanger Institute Data Sharing"/>
        </authorList>
    </citation>
    <scope>NUCLEOTIDE SEQUENCE [LARGE SCALE GENOMIC DNA]</scope>
</reference>
<keyword evidence="4" id="KW-0812">Transmembrane</keyword>
<keyword evidence="4" id="KW-1133">Transmembrane helix</keyword>
<dbReference type="GeneTree" id="ENSGT01020000230338"/>
<dbReference type="PANTHER" id="PTHR46490:SF6">
    <property type="entry name" value="ASIALOGLYCOPROTEIN RECEPTOR 1-LIKE-RELATED"/>
    <property type="match status" value="1"/>
</dbReference>
<keyword evidence="4" id="KW-0472">Membrane</keyword>
<evidence type="ECO:0000256" key="2">
    <source>
        <dbReference type="ARBA" id="ARBA00023157"/>
    </source>
</evidence>
<reference evidence="6" key="2">
    <citation type="submission" date="2025-08" db="UniProtKB">
        <authorList>
            <consortium name="Ensembl"/>
        </authorList>
    </citation>
    <scope>IDENTIFICATION</scope>
</reference>
<protein>
    <recommendedName>
        <fullName evidence="5">C-type lectin domain-containing protein</fullName>
    </recommendedName>
</protein>
<dbReference type="AlphaFoldDB" id="A0AAY4ARC4"/>
<dbReference type="SMART" id="SM00034">
    <property type="entry name" value="CLECT"/>
    <property type="match status" value="1"/>
</dbReference>
<name>A0AAY4ARC4_9TELE</name>
<dbReference type="InterPro" id="IPR016186">
    <property type="entry name" value="C-type_lectin-like/link_sf"/>
</dbReference>
<evidence type="ECO:0000259" key="5">
    <source>
        <dbReference type="PROSITE" id="PS50041"/>
    </source>
</evidence>
<keyword evidence="1" id="KW-0430">Lectin</keyword>
<keyword evidence="3" id="KW-0325">Glycoprotein</keyword>
<feature type="transmembrane region" description="Helical" evidence="4">
    <location>
        <begin position="43"/>
        <end position="64"/>
    </location>
</feature>
<dbReference type="GO" id="GO:0030246">
    <property type="term" value="F:carbohydrate binding"/>
    <property type="evidence" value="ECO:0007669"/>
    <property type="project" value="UniProtKB-KW"/>
</dbReference>
<proteinExistence type="predicted"/>
<dbReference type="InterPro" id="IPR016187">
    <property type="entry name" value="CTDL_fold"/>
</dbReference>
<dbReference type="SUPFAM" id="SSF56436">
    <property type="entry name" value="C-type lectin-like"/>
    <property type="match status" value="1"/>
</dbReference>
<accession>A0AAY4ARC4</accession>
<reference evidence="6" key="3">
    <citation type="submission" date="2025-09" db="UniProtKB">
        <authorList>
            <consortium name="Ensembl"/>
        </authorList>
    </citation>
    <scope>IDENTIFICATION</scope>
</reference>
<evidence type="ECO:0000256" key="1">
    <source>
        <dbReference type="ARBA" id="ARBA00022734"/>
    </source>
</evidence>
<keyword evidence="2" id="KW-1015">Disulfide bond</keyword>
<evidence type="ECO:0000256" key="3">
    <source>
        <dbReference type="ARBA" id="ARBA00023180"/>
    </source>
</evidence>
<dbReference type="Gene3D" id="3.10.100.10">
    <property type="entry name" value="Mannose-Binding Protein A, subunit A"/>
    <property type="match status" value="1"/>
</dbReference>
<feature type="domain" description="C-type lectin" evidence="5">
    <location>
        <begin position="112"/>
        <end position="221"/>
    </location>
</feature>
<evidence type="ECO:0000313" key="7">
    <source>
        <dbReference type="Proteomes" id="UP000694580"/>
    </source>
</evidence>